<protein>
    <submittedName>
        <fullName evidence="1">ATP-binding protein</fullName>
    </submittedName>
</protein>
<gene>
    <name evidence="1" type="ORF">R3O81_00795</name>
</gene>
<keyword evidence="1" id="KW-0547">Nucleotide-binding</keyword>
<accession>A0ABU4A2K5</accession>
<keyword evidence="2" id="KW-1185">Reference proteome</keyword>
<dbReference type="GO" id="GO:0005524">
    <property type="term" value="F:ATP binding"/>
    <property type="evidence" value="ECO:0007669"/>
    <property type="project" value="UniProtKB-KW"/>
</dbReference>
<dbReference type="RefSeq" id="WP_186766858.1">
    <property type="nucleotide sequence ID" value="NZ_CP192717.1"/>
</dbReference>
<comment type="caution">
    <text evidence="1">The sequence shown here is derived from an EMBL/GenBank/DDBJ whole genome shotgun (WGS) entry which is preliminary data.</text>
</comment>
<dbReference type="PANTHER" id="PTHR33295">
    <property type="entry name" value="ATPASE"/>
    <property type="match status" value="1"/>
</dbReference>
<dbReference type="EMBL" id="JAWLJK010000001">
    <property type="protein sequence ID" value="MDV6162621.1"/>
    <property type="molecule type" value="Genomic_DNA"/>
</dbReference>
<evidence type="ECO:0000313" key="1">
    <source>
        <dbReference type="EMBL" id="MDV6162621.1"/>
    </source>
</evidence>
<sequence>MAIHFMLLQLLHFSKMITRYDTLFYYHTKNDTEIDFVLKGGYKVSCLVQVSYDISDAKTRERELKALEEAARELQSETLLLITWGTDDMAEYKGHTIKIVSVRNWFLRM</sequence>
<evidence type="ECO:0000313" key="2">
    <source>
        <dbReference type="Proteomes" id="UP001185704"/>
    </source>
</evidence>
<dbReference type="Proteomes" id="UP001185704">
    <property type="component" value="Unassembled WGS sequence"/>
</dbReference>
<keyword evidence="1" id="KW-0067">ATP-binding</keyword>
<name>A0ABU4A2K5_9BACE</name>
<organism evidence="1 2">
    <name type="scientific">Bacteroides hominis</name>
    <dbReference type="NCBI Taxonomy" id="2763023"/>
    <lineage>
        <taxon>Bacteria</taxon>
        <taxon>Pseudomonadati</taxon>
        <taxon>Bacteroidota</taxon>
        <taxon>Bacteroidia</taxon>
        <taxon>Bacteroidales</taxon>
        <taxon>Bacteroidaceae</taxon>
        <taxon>Bacteroides</taxon>
    </lineage>
</organism>
<dbReference type="PANTHER" id="PTHR33295:SF18">
    <property type="entry name" value="AAA+ ATPASE DOMAIN-CONTAINING PROTEIN"/>
    <property type="match status" value="1"/>
</dbReference>
<proteinExistence type="predicted"/>
<reference evidence="1" key="1">
    <citation type="submission" date="2023-09" db="EMBL/GenBank/DDBJ databases">
        <title>Upregulation of the cfiA carbapenemase gene in a Bacteroides hominis strain by the novel integrative and conjugative element Tn7563.</title>
        <authorList>
            <person name="Stubhaug T."/>
            <person name="Zecic N."/>
            <person name="Skaare D."/>
        </authorList>
    </citation>
    <scope>NUCLEOTIDE SEQUENCE [LARGE SCALE GENOMIC DNA]</scope>
    <source>
        <strain evidence="1">Tbg-245</strain>
    </source>
</reference>